<proteinExistence type="predicted"/>
<organism evidence="2 3">
    <name type="scientific">Stentor coeruleus</name>
    <dbReference type="NCBI Taxonomy" id="5963"/>
    <lineage>
        <taxon>Eukaryota</taxon>
        <taxon>Sar</taxon>
        <taxon>Alveolata</taxon>
        <taxon>Ciliophora</taxon>
        <taxon>Postciliodesmatophora</taxon>
        <taxon>Heterotrichea</taxon>
        <taxon>Heterotrichida</taxon>
        <taxon>Stentoridae</taxon>
        <taxon>Stentor</taxon>
    </lineage>
</organism>
<reference evidence="2 3" key="1">
    <citation type="submission" date="2016-11" db="EMBL/GenBank/DDBJ databases">
        <title>The macronuclear genome of Stentor coeruleus: a giant cell with tiny introns.</title>
        <authorList>
            <person name="Slabodnick M."/>
            <person name="Ruby J.G."/>
            <person name="Reiff S.B."/>
            <person name="Swart E.C."/>
            <person name="Gosai S."/>
            <person name="Prabakaran S."/>
            <person name="Witkowska E."/>
            <person name="Larue G.E."/>
            <person name="Fisher S."/>
            <person name="Freeman R.M."/>
            <person name="Gunawardena J."/>
            <person name="Chu W."/>
            <person name="Stover N.A."/>
            <person name="Gregory B.D."/>
            <person name="Nowacki M."/>
            <person name="Derisi J."/>
            <person name="Roy S.W."/>
            <person name="Marshall W.F."/>
            <person name="Sood P."/>
        </authorList>
    </citation>
    <scope>NUCLEOTIDE SEQUENCE [LARGE SCALE GENOMIC DNA]</scope>
    <source>
        <strain evidence="2">WM001</strain>
    </source>
</reference>
<dbReference type="AlphaFoldDB" id="A0A1R2BKZ4"/>
<sequence>MQNLLDSPQRKVHRKRHMAIKEKVNKEPKLYILVSSTPNYILKLSQEPRCCCCNKRSLSFEEGFDRVIEEKRLKTQHAKEDFAKLCHRHRPRTTNRDPNKTFTSISEGWNSQSTPGKRNLIKPRNNSVSFNNMFK</sequence>
<evidence type="ECO:0000313" key="3">
    <source>
        <dbReference type="Proteomes" id="UP000187209"/>
    </source>
</evidence>
<dbReference type="Proteomes" id="UP000187209">
    <property type="component" value="Unassembled WGS sequence"/>
</dbReference>
<evidence type="ECO:0000313" key="2">
    <source>
        <dbReference type="EMBL" id="OMJ77255.1"/>
    </source>
</evidence>
<gene>
    <name evidence="2" type="ORF">SteCoe_23206</name>
</gene>
<feature type="compositionally biased region" description="Polar residues" evidence="1">
    <location>
        <begin position="124"/>
        <end position="135"/>
    </location>
</feature>
<evidence type="ECO:0000256" key="1">
    <source>
        <dbReference type="SAM" id="MobiDB-lite"/>
    </source>
</evidence>
<protein>
    <submittedName>
        <fullName evidence="2">Uncharacterized protein</fullName>
    </submittedName>
</protein>
<comment type="caution">
    <text evidence="2">The sequence shown here is derived from an EMBL/GenBank/DDBJ whole genome shotgun (WGS) entry which is preliminary data.</text>
</comment>
<accession>A0A1R2BKZ4</accession>
<dbReference type="EMBL" id="MPUH01000585">
    <property type="protein sequence ID" value="OMJ77255.1"/>
    <property type="molecule type" value="Genomic_DNA"/>
</dbReference>
<keyword evidence="3" id="KW-1185">Reference proteome</keyword>
<name>A0A1R2BKZ4_9CILI</name>
<feature type="compositionally biased region" description="Polar residues" evidence="1">
    <location>
        <begin position="100"/>
        <end position="116"/>
    </location>
</feature>
<feature type="region of interest" description="Disordered" evidence="1">
    <location>
        <begin position="88"/>
        <end position="135"/>
    </location>
</feature>